<dbReference type="EMBL" id="CAMXCT030006794">
    <property type="protein sequence ID" value="CAL4807480.1"/>
    <property type="molecule type" value="Genomic_DNA"/>
</dbReference>
<feature type="binding site" evidence="5">
    <location>
        <position position="68"/>
    </location>
    <ligand>
        <name>ATP</name>
        <dbReference type="ChEBI" id="CHEBI:30616"/>
    </ligand>
</feature>
<dbReference type="Gene3D" id="1.10.510.10">
    <property type="entry name" value="Transferase(Phosphotransferase) domain 1"/>
    <property type="match status" value="1"/>
</dbReference>
<dbReference type="GO" id="GO:0016020">
    <property type="term" value="C:membrane"/>
    <property type="evidence" value="ECO:0007669"/>
    <property type="project" value="TreeGrafter"/>
</dbReference>
<comment type="caution">
    <text evidence="8">The sequence shown here is derived from an EMBL/GenBank/DDBJ whole genome shotgun (WGS) entry which is preliminary data.</text>
</comment>
<dbReference type="GO" id="GO:0005524">
    <property type="term" value="F:ATP binding"/>
    <property type="evidence" value="ECO:0007669"/>
    <property type="project" value="UniProtKB-UniRule"/>
</dbReference>
<dbReference type="OrthoDB" id="10252354at2759"/>
<dbReference type="GO" id="GO:0005829">
    <property type="term" value="C:cytosol"/>
    <property type="evidence" value="ECO:0007669"/>
    <property type="project" value="TreeGrafter"/>
</dbReference>
<comment type="similarity">
    <text evidence="6">Belongs to the protein kinase superfamily.</text>
</comment>
<dbReference type="InterPro" id="IPR000719">
    <property type="entry name" value="Prot_kinase_dom"/>
</dbReference>
<accession>A0A9P1M5V0</accession>
<dbReference type="InterPro" id="IPR045269">
    <property type="entry name" value="Atg1-like"/>
</dbReference>
<keyword evidence="4 5" id="KW-0067">ATP-binding</keyword>
<dbReference type="InterPro" id="IPR011009">
    <property type="entry name" value="Kinase-like_dom_sf"/>
</dbReference>
<keyword evidence="11" id="KW-1185">Reference proteome</keyword>
<dbReference type="Proteomes" id="UP001152797">
    <property type="component" value="Unassembled WGS sequence"/>
</dbReference>
<dbReference type="PROSITE" id="PS50011">
    <property type="entry name" value="PROTEIN_KINASE_DOM"/>
    <property type="match status" value="1"/>
</dbReference>
<keyword evidence="3 10" id="KW-0418">Kinase</keyword>
<evidence type="ECO:0000313" key="8">
    <source>
        <dbReference type="EMBL" id="CAI4020168.1"/>
    </source>
</evidence>
<evidence type="ECO:0000313" key="11">
    <source>
        <dbReference type="Proteomes" id="UP001152797"/>
    </source>
</evidence>
<dbReference type="InterPro" id="IPR008271">
    <property type="entry name" value="Ser/Thr_kinase_AS"/>
</dbReference>
<dbReference type="Pfam" id="PF00069">
    <property type="entry name" value="Pkinase"/>
    <property type="match status" value="1"/>
</dbReference>
<evidence type="ECO:0000256" key="2">
    <source>
        <dbReference type="ARBA" id="ARBA00022741"/>
    </source>
</evidence>
<reference evidence="8" key="1">
    <citation type="submission" date="2022-10" db="EMBL/GenBank/DDBJ databases">
        <authorList>
            <person name="Chen Y."/>
            <person name="Dougan E. K."/>
            <person name="Chan C."/>
            <person name="Rhodes N."/>
            <person name="Thang M."/>
        </authorList>
    </citation>
    <scope>NUCLEOTIDE SEQUENCE</scope>
</reference>
<evidence type="ECO:0000256" key="6">
    <source>
        <dbReference type="RuleBase" id="RU000304"/>
    </source>
</evidence>
<reference evidence="9" key="2">
    <citation type="submission" date="2024-04" db="EMBL/GenBank/DDBJ databases">
        <authorList>
            <person name="Chen Y."/>
            <person name="Shah S."/>
            <person name="Dougan E. K."/>
            <person name="Thang M."/>
            <person name="Chan C."/>
        </authorList>
    </citation>
    <scope>NUCLEOTIDE SEQUENCE [LARGE SCALE GENOMIC DNA]</scope>
</reference>
<organism evidence="8">
    <name type="scientific">Cladocopium goreaui</name>
    <dbReference type="NCBI Taxonomy" id="2562237"/>
    <lineage>
        <taxon>Eukaryota</taxon>
        <taxon>Sar</taxon>
        <taxon>Alveolata</taxon>
        <taxon>Dinophyceae</taxon>
        <taxon>Suessiales</taxon>
        <taxon>Symbiodiniaceae</taxon>
        <taxon>Cladocopium</taxon>
    </lineage>
</organism>
<evidence type="ECO:0000256" key="3">
    <source>
        <dbReference type="ARBA" id="ARBA00022777"/>
    </source>
</evidence>
<evidence type="ECO:0000256" key="4">
    <source>
        <dbReference type="ARBA" id="ARBA00022840"/>
    </source>
</evidence>
<dbReference type="InterPro" id="IPR017441">
    <property type="entry name" value="Protein_kinase_ATP_BS"/>
</dbReference>
<dbReference type="SUPFAM" id="SSF56112">
    <property type="entry name" value="Protein kinase-like (PK-like)"/>
    <property type="match status" value="1"/>
</dbReference>
<dbReference type="GO" id="GO:0000045">
    <property type="term" value="P:autophagosome assembly"/>
    <property type="evidence" value="ECO:0007669"/>
    <property type="project" value="TreeGrafter"/>
</dbReference>
<evidence type="ECO:0000256" key="5">
    <source>
        <dbReference type="PROSITE-ProRule" id="PRU10141"/>
    </source>
</evidence>
<feature type="domain" description="Protein kinase" evidence="7">
    <location>
        <begin position="39"/>
        <end position="278"/>
    </location>
</feature>
<protein>
    <submittedName>
        <fullName evidence="10">SNF1-like protein kinase ssp2</fullName>
    </submittedName>
</protein>
<dbReference type="GO" id="GO:0004674">
    <property type="term" value="F:protein serine/threonine kinase activity"/>
    <property type="evidence" value="ECO:0007669"/>
    <property type="project" value="UniProtKB-KW"/>
</dbReference>
<dbReference type="EMBL" id="CAMXCT020006794">
    <property type="protein sequence ID" value="CAL1173543.1"/>
    <property type="molecule type" value="Genomic_DNA"/>
</dbReference>
<dbReference type="PROSITE" id="PS00108">
    <property type="entry name" value="PROTEIN_KINASE_ST"/>
    <property type="match status" value="1"/>
</dbReference>
<dbReference type="GO" id="GO:0005776">
    <property type="term" value="C:autophagosome"/>
    <property type="evidence" value="ECO:0007669"/>
    <property type="project" value="TreeGrafter"/>
</dbReference>
<keyword evidence="6" id="KW-0723">Serine/threonine-protein kinase</keyword>
<sequence>MSSLWHRRRQDKSLAAIQRSEDSSSDATSLSAALISKSYQLHEQIGEGSSGRVYRGLRTSDQMEVALKCLEAKDKEVVQCRKQEFEVLHQLEHPNIVQALDFLTCSKLAVVVLSYNDGSTLDVAVRRAENGYFSEAQSQLLFLQLMQAVEYMHSKRVIHRDIKAENLFISTDALTLQVGDFNTAKALLDGGSLTMTGTMEYAAPEVLEGESPSEQQDVWSSGLCLHIMMTGSLPRRLHSYQTLAAFREAVQSKPIDWGRWGARFLRPQKWVFATHIGS</sequence>
<dbReference type="GO" id="GO:0010506">
    <property type="term" value="P:regulation of autophagy"/>
    <property type="evidence" value="ECO:0007669"/>
    <property type="project" value="InterPro"/>
</dbReference>
<name>A0A9P1M5V0_9DINO</name>
<evidence type="ECO:0000313" key="9">
    <source>
        <dbReference type="EMBL" id="CAL1173543.1"/>
    </source>
</evidence>
<evidence type="ECO:0000256" key="1">
    <source>
        <dbReference type="ARBA" id="ARBA00022679"/>
    </source>
</evidence>
<dbReference type="SMART" id="SM00220">
    <property type="entry name" value="S_TKc"/>
    <property type="match status" value="1"/>
</dbReference>
<evidence type="ECO:0000259" key="7">
    <source>
        <dbReference type="PROSITE" id="PS50011"/>
    </source>
</evidence>
<dbReference type="PROSITE" id="PS00107">
    <property type="entry name" value="PROTEIN_KINASE_ATP"/>
    <property type="match status" value="1"/>
</dbReference>
<keyword evidence="1" id="KW-0808">Transferase</keyword>
<dbReference type="GO" id="GO:0000407">
    <property type="term" value="C:phagophore assembly site"/>
    <property type="evidence" value="ECO:0007669"/>
    <property type="project" value="TreeGrafter"/>
</dbReference>
<dbReference type="PANTHER" id="PTHR24348:SF22">
    <property type="entry name" value="NON-SPECIFIC SERINE_THREONINE PROTEIN KINASE"/>
    <property type="match status" value="1"/>
</dbReference>
<keyword evidence="2 5" id="KW-0547">Nucleotide-binding</keyword>
<evidence type="ECO:0000313" key="10">
    <source>
        <dbReference type="EMBL" id="CAL4807480.1"/>
    </source>
</evidence>
<dbReference type="AlphaFoldDB" id="A0A9P1M5V0"/>
<gene>
    <name evidence="8" type="ORF">C1SCF055_LOCUS44610</name>
</gene>
<dbReference type="PANTHER" id="PTHR24348">
    <property type="entry name" value="SERINE/THREONINE-PROTEIN KINASE UNC-51-RELATED"/>
    <property type="match status" value="1"/>
</dbReference>
<proteinExistence type="inferred from homology"/>
<dbReference type="EMBL" id="CAMXCT010006794">
    <property type="protein sequence ID" value="CAI4020168.1"/>
    <property type="molecule type" value="Genomic_DNA"/>
</dbReference>